<protein>
    <submittedName>
        <fullName evidence="5">GntR family transcriptional regulator</fullName>
    </submittedName>
</protein>
<dbReference type="SUPFAM" id="SSF48008">
    <property type="entry name" value="GntR ligand-binding domain-like"/>
    <property type="match status" value="1"/>
</dbReference>
<gene>
    <name evidence="5" type="ORF">CHR55_12960</name>
</gene>
<dbReference type="SMART" id="SM00345">
    <property type="entry name" value="HTH_GNTR"/>
    <property type="match status" value="1"/>
</dbReference>
<dbReference type="InterPro" id="IPR036390">
    <property type="entry name" value="WH_DNA-bd_sf"/>
</dbReference>
<accession>A0A2A5JC50</accession>
<dbReference type="CDD" id="cd07377">
    <property type="entry name" value="WHTH_GntR"/>
    <property type="match status" value="1"/>
</dbReference>
<dbReference type="PANTHER" id="PTHR43537">
    <property type="entry name" value="TRANSCRIPTIONAL REGULATOR, GNTR FAMILY"/>
    <property type="match status" value="1"/>
</dbReference>
<dbReference type="InterPro" id="IPR036388">
    <property type="entry name" value="WH-like_DNA-bd_sf"/>
</dbReference>
<dbReference type="GO" id="GO:0003677">
    <property type="term" value="F:DNA binding"/>
    <property type="evidence" value="ECO:0007669"/>
    <property type="project" value="UniProtKB-KW"/>
</dbReference>
<comment type="caution">
    <text evidence="5">The sequence shown here is derived from an EMBL/GenBank/DDBJ whole genome shotgun (WGS) entry which is preliminary data.</text>
</comment>
<dbReference type="PROSITE" id="PS50949">
    <property type="entry name" value="HTH_GNTR"/>
    <property type="match status" value="1"/>
</dbReference>
<feature type="domain" description="HTH gntR-type" evidence="4">
    <location>
        <begin position="7"/>
        <end position="74"/>
    </location>
</feature>
<dbReference type="Pfam" id="PF07729">
    <property type="entry name" value="FCD"/>
    <property type="match status" value="1"/>
</dbReference>
<dbReference type="AlphaFoldDB" id="A0A2A5JC50"/>
<dbReference type="SMART" id="SM00895">
    <property type="entry name" value="FCD"/>
    <property type="match status" value="1"/>
</dbReference>
<dbReference type="SUPFAM" id="SSF46785">
    <property type="entry name" value="Winged helix' DNA-binding domain"/>
    <property type="match status" value="1"/>
</dbReference>
<evidence type="ECO:0000256" key="3">
    <source>
        <dbReference type="ARBA" id="ARBA00023163"/>
    </source>
</evidence>
<dbReference type="PANTHER" id="PTHR43537:SF5">
    <property type="entry name" value="UXU OPERON TRANSCRIPTIONAL REGULATOR"/>
    <property type="match status" value="1"/>
</dbReference>
<dbReference type="Pfam" id="PF00392">
    <property type="entry name" value="GntR"/>
    <property type="match status" value="1"/>
</dbReference>
<proteinExistence type="predicted"/>
<dbReference type="InterPro" id="IPR008920">
    <property type="entry name" value="TF_FadR/GntR_C"/>
</dbReference>
<organism evidence="5 6">
    <name type="scientific">Rhodococcus qingshengii</name>
    <dbReference type="NCBI Taxonomy" id="334542"/>
    <lineage>
        <taxon>Bacteria</taxon>
        <taxon>Bacillati</taxon>
        <taxon>Actinomycetota</taxon>
        <taxon>Actinomycetes</taxon>
        <taxon>Mycobacteriales</taxon>
        <taxon>Nocardiaceae</taxon>
        <taxon>Rhodococcus</taxon>
        <taxon>Rhodococcus erythropolis group</taxon>
    </lineage>
</organism>
<dbReference type="Gene3D" id="1.20.120.530">
    <property type="entry name" value="GntR ligand-binding domain-like"/>
    <property type="match status" value="1"/>
</dbReference>
<evidence type="ECO:0000313" key="6">
    <source>
        <dbReference type="Proteomes" id="UP000230886"/>
    </source>
</evidence>
<keyword evidence="1" id="KW-0805">Transcription regulation</keyword>
<dbReference type="Proteomes" id="UP000230886">
    <property type="component" value="Unassembled WGS sequence"/>
</dbReference>
<evidence type="ECO:0000256" key="2">
    <source>
        <dbReference type="ARBA" id="ARBA00023125"/>
    </source>
</evidence>
<reference evidence="5 6" key="1">
    <citation type="submission" date="2017-07" db="EMBL/GenBank/DDBJ databases">
        <title>Draft sequence of Rhodococcus enclensis 23b-28.</title>
        <authorList>
            <person name="Besaury L."/>
            <person name="Sancelme M."/>
            <person name="Amato P."/>
            <person name="Lallement A."/>
            <person name="Delort A.-M."/>
        </authorList>
    </citation>
    <scope>NUCLEOTIDE SEQUENCE [LARGE SCALE GENOMIC DNA]</scope>
    <source>
        <strain evidence="5 6">23b-28</strain>
    </source>
</reference>
<keyword evidence="3" id="KW-0804">Transcription</keyword>
<keyword evidence="2" id="KW-0238">DNA-binding</keyword>
<evidence type="ECO:0000256" key="1">
    <source>
        <dbReference type="ARBA" id="ARBA00023015"/>
    </source>
</evidence>
<dbReference type="GO" id="GO:0003700">
    <property type="term" value="F:DNA-binding transcription factor activity"/>
    <property type="evidence" value="ECO:0007669"/>
    <property type="project" value="InterPro"/>
</dbReference>
<dbReference type="InterPro" id="IPR000524">
    <property type="entry name" value="Tscrpt_reg_HTH_GntR"/>
</dbReference>
<evidence type="ECO:0000259" key="4">
    <source>
        <dbReference type="PROSITE" id="PS50949"/>
    </source>
</evidence>
<dbReference type="EMBL" id="NOVD01000006">
    <property type="protein sequence ID" value="PCK27123.1"/>
    <property type="molecule type" value="Genomic_DNA"/>
</dbReference>
<name>A0A2A5JC50_RHOSG</name>
<dbReference type="Gene3D" id="1.10.10.10">
    <property type="entry name" value="Winged helix-like DNA-binding domain superfamily/Winged helix DNA-binding domain"/>
    <property type="match status" value="1"/>
</dbReference>
<dbReference type="PRINTS" id="PR00035">
    <property type="entry name" value="HTHGNTR"/>
</dbReference>
<dbReference type="InterPro" id="IPR011711">
    <property type="entry name" value="GntR_C"/>
</dbReference>
<evidence type="ECO:0000313" key="5">
    <source>
        <dbReference type="EMBL" id="PCK27123.1"/>
    </source>
</evidence>
<sequence>MSTVKEPTGAQRCLQQIRQMIVSGELLPGQKVHQSELAERLNVSRIPVREALSTLQAEGVLEHKSNTGYTVARFSSEDLSELYLMRRLLETEILASIDLGGVDVAELEGIQERVYQAEPSEEGPEFQEANRQFHFRLFSYSPLKRVLQEVDRLWYMSDFYRALYIHEPSSRRQVSEDHGRILQAVRDQDSAELIRASDEHRSATEALVVRRLGRGQPR</sequence>